<gene>
    <name evidence="3" type="ORF">SAMN05216587_101304</name>
</gene>
<dbReference type="SUPFAM" id="SSF50249">
    <property type="entry name" value="Nucleic acid-binding proteins"/>
    <property type="match status" value="1"/>
</dbReference>
<protein>
    <submittedName>
        <fullName evidence="3">Single-strand binding protein family protein</fullName>
    </submittedName>
</protein>
<dbReference type="AlphaFoldDB" id="A0A1I0V651"/>
<keyword evidence="1 2" id="KW-0238">DNA-binding</keyword>
<evidence type="ECO:0000256" key="1">
    <source>
        <dbReference type="ARBA" id="ARBA00023125"/>
    </source>
</evidence>
<dbReference type="RefSeq" id="WP_074812040.1">
    <property type="nucleotide sequence ID" value="NZ_FOJX01000001.1"/>
</dbReference>
<dbReference type="InterPro" id="IPR000424">
    <property type="entry name" value="Primosome_PriB/ssb"/>
</dbReference>
<evidence type="ECO:0000313" key="4">
    <source>
        <dbReference type="Proteomes" id="UP000183843"/>
    </source>
</evidence>
<dbReference type="GO" id="GO:0003697">
    <property type="term" value="F:single-stranded DNA binding"/>
    <property type="evidence" value="ECO:0007669"/>
    <property type="project" value="InterPro"/>
</dbReference>
<name>A0A1I0V651_SELRU</name>
<dbReference type="Proteomes" id="UP000183843">
    <property type="component" value="Unassembled WGS sequence"/>
</dbReference>
<reference evidence="3 4" key="1">
    <citation type="submission" date="2016-10" db="EMBL/GenBank/DDBJ databases">
        <authorList>
            <person name="de Groot N.N."/>
        </authorList>
    </citation>
    <scope>NUCLEOTIDE SEQUENCE [LARGE SCALE GENOMIC DNA]</scope>
    <source>
        <strain evidence="3 4">L14</strain>
    </source>
</reference>
<dbReference type="InterPro" id="IPR012340">
    <property type="entry name" value="NA-bd_OB-fold"/>
</dbReference>
<accession>A0A1I0V651</accession>
<sequence>MNFVALSGRVAQEIKLYETSNNNHVITINLAVKSDYFRDGEEPKTDFIPVTVWGKQAENLACKNISDILTAPMAITRVGTKKASKIYVIKEVVRRIMEESPNDNPIIHGPEDVAKFFMPI</sequence>
<dbReference type="CDD" id="cd04496">
    <property type="entry name" value="SSB_OBF"/>
    <property type="match status" value="1"/>
</dbReference>
<dbReference type="PROSITE" id="PS50935">
    <property type="entry name" value="SSB"/>
    <property type="match status" value="1"/>
</dbReference>
<organism evidence="3 4">
    <name type="scientific">Selenomonas ruminantium</name>
    <dbReference type="NCBI Taxonomy" id="971"/>
    <lineage>
        <taxon>Bacteria</taxon>
        <taxon>Bacillati</taxon>
        <taxon>Bacillota</taxon>
        <taxon>Negativicutes</taxon>
        <taxon>Selenomonadales</taxon>
        <taxon>Selenomonadaceae</taxon>
        <taxon>Selenomonas</taxon>
    </lineage>
</organism>
<proteinExistence type="predicted"/>
<dbReference type="Pfam" id="PF00436">
    <property type="entry name" value="SSB"/>
    <property type="match status" value="1"/>
</dbReference>
<evidence type="ECO:0000256" key="2">
    <source>
        <dbReference type="PROSITE-ProRule" id="PRU00252"/>
    </source>
</evidence>
<dbReference type="EMBL" id="FOJX01000001">
    <property type="protein sequence ID" value="SFA71758.1"/>
    <property type="molecule type" value="Genomic_DNA"/>
</dbReference>
<dbReference type="Gene3D" id="2.40.50.140">
    <property type="entry name" value="Nucleic acid-binding proteins"/>
    <property type="match status" value="1"/>
</dbReference>
<evidence type="ECO:0000313" key="3">
    <source>
        <dbReference type="EMBL" id="SFA71758.1"/>
    </source>
</evidence>